<comment type="similarity">
    <text evidence="3">Belongs to the LarC family.</text>
</comment>
<dbReference type="EC" id="4.99.1.12" evidence="3"/>
<keyword evidence="6" id="KW-1185">Reference proteome</keyword>
<evidence type="ECO:0000256" key="3">
    <source>
        <dbReference type="HAMAP-Rule" id="MF_01074"/>
    </source>
</evidence>
<dbReference type="Gene3D" id="3.30.70.1380">
    <property type="entry name" value="Transcriptional regulatory protein pf0864 domain like"/>
    <property type="match status" value="1"/>
</dbReference>
<keyword evidence="4" id="KW-0175">Coiled coil</keyword>
<comment type="caution">
    <text evidence="5">The sequence shown here is derived from an EMBL/GenBank/DDBJ whole genome shotgun (WGS) entry which is preliminary data.</text>
</comment>
<evidence type="ECO:0000256" key="2">
    <source>
        <dbReference type="ARBA" id="ARBA00023239"/>
    </source>
</evidence>
<dbReference type="PANTHER" id="PTHR36566:SF1">
    <property type="entry name" value="PYRIDINIUM-3,5-BISTHIOCARBOXYLIC ACID MONONUCLEOTIDE NICKEL INSERTION PROTEIN"/>
    <property type="match status" value="1"/>
</dbReference>
<proteinExistence type="inferred from homology"/>
<accession>A0ABU0B6A8</accession>
<dbReference type="PANTHER" id="PTHR36566">
    <property type="entry name" value="NICKEL INSERTION PROTEIN-RELATED"/>
    <property type="match status" value="1"/>
</dbReference>
<evidence type="ECO:0000313" key="6">
    <source>
        <dbReference type="Proteomes" id="UP001225644"/>
    </source>
</evidence>
<sequence>MKILYLDCFGGISGDMMLGALIDAGVPPAALQSQLNLLGLEGYSLKIYQDKTYGFQGTRFLTEIEQNHHSHRTWEDIRRIIEDSGLRPQIKKRALEIFEKLARAEAKVHGVDPCHVHFHEVGAIDSIVDVVGTAIALYEAGVEKVYCSPLPTGYGSIQSHHGVLPIPAPATAELLKGFPLRPVKVEGELVTPTGAAIVAALAEGFGPLPVMKIAQIGYGLGANDYGMPNFLRVFIGEEIEQQEKIKTDRSELEQEISILQTNIDDLNPEILAYVAEKLLASGALDVWLTPVVMKKGRPANLLTVLCLPEKEDELREVIFTETSTLGVRCRRERRVYLPRKQIDVETDFGAVRVKVAACRDDSGRQISPEYEDCRRLAQEKNVPLRNVYLGAIKAAEKILGEKASPVGQLCARGQEERKKYN</sequence>
<organism evidence="5 6">
    <name type="scientific">Desulfofundulus luciae</name>
    <dbReference type="NCBI Taxonomy" id="74702"/>
    <lineage>
        <taxon>Bacteria</taxon>
        <taxon>Bacillati</taxon>
        <taxon>Bacillota</taxon>
        <taxon>Clostridia</taxon>
        <taxon>Eubacteriales</taxon>
        <taxon>Peptococcaceae</taxon>
        <taxon>Desulfofundulus</taxon>
    </lineage>
</organism>
<keyword evidence="2 3" id="KW-0456">Lyase</keyword>
<dbReference type="Pfam" id="PF01969">
    <property type="entry name" value="Ni_insertion"/>
    <property type="match status" value="1"/>
</dbReference>
<dbReference type="Gene3D" id="3.10.20.300">
    <property type="entry name" value="mk0293 like domain"/>
    <property type="match status" value="1"/>
</dbReference>
<name>A0ABU0B6A8_9FIRM</name>
<dbReference type="Proteomes" id="UP001225644">
    <property type="component" value="Unassembled WGS sequence"/>
</dbReference>
<protein>
    <recommendedName>
        <fullName evidence="3">Pyridinium-3,5-bisthiocarboxylic acid mononucleotide nickel insertion protein</fullName>
        <shortName evidence="3">P2TMN nickel insertion protein</shortName>
        <ecNumber evidence="3">4.99.1.12</ecNumber>
    </recommendedName>
    <alternativeName>
        <fullName evidence="3">Nickel-pincer cofactor biosynthesis protein LarC</fullName>
    </alternativeName>
</protein>
<keyword evidence="1 3" id="KW-0533">Nickel</keyword>
<dbReference type="RefSeq" id="WP_307403773.1">
    <property type="nucleotide sequence ID" value="NZ_JAUSUX010000043.1"/>
</dbReference>
<comment type="catalytic activity">
    <reaction evidence="3">
        <text>Ni(II)-pyridinium-3,5-bisthiocarboxylate mononucleotide = pyridinium-3,5-bisthiocarboxylate mononucleotide + Ni(2+)</text>
        <dbReference type="Rhea" id="RHEA:54784"/>
        <dbReference type="ChEBI" id="CHEBI:49786"/>
        <dbReference type="ChEBI" id="CHEBI:137372"/>
        <dbReference type="ChEBI" id="CHEBI:137373"/>
        <dbReference type="EC" id="4.99.1.12"/>
    </reaction>
</comment>
<feature type="coiled-coil region" evidence="4">
    <location>
        <begin position="235"/>
        <end position="262"/>
    </location>
</feature>
<evidence type="ECO:0000256" key="4">
    <source>
        <dbReference type="SAM" id="Coils"/>
    </source>
</evidence>
<dbReference type="EMBL" id="JAUSUX010000043">
    <property type="protein sequence ID" value="MDQ0287782.1"/>
    <property type="molecule type" value="Genomic_DNA"/>
</dbReference>
<reference evidence="5 6" key="1">
    <citation type="submission" date="2023-07" db="EMBL/GenBank/DDBJ databases">
        <title>Genomic Encyclopedia of Type Strains, Phase IV (KMG-IV): sequencing the most valuable type-strain genomes for metagenomic binning, comparative biology and taxonomic classification.</title>
        <authorList>
            <person name="Goeker M."/>
        </authorList>
    </citation>
    <scope>NUCLEOTIDE SEQUENCE [LARGE SCALE GENOMIC DNA]</scope>
    <source>
        <strain evidence="5 6">DSM 12396</strain>
    </source>
</reference>
<dbReference type="InterPro" id="IPR002822">
    <property type="entry name" value="Ni_insertion"/>
</dbReference>
<evidence type="ECO:0000256" key="1">
    <source>
        <dbReference type="ARBA" id="ARBA00022596"/>
    </source>
</evidence>
<dbReference type="NCBIfam" id="TIGR00299">
    <property type="entry name" value="nickel pincer cofactor biosynthesis protein LarC"/>
    <property type="match status" value="1"/>
</dbReference>
<evidence type="ECO:0000313" key="5">
    <source>
        <dbReference type="EMBL" id="MDQ0287782.1"/>
    </source>
</evidence>
<gene>
    <name evidence="3" type="primary">larC</name>
    <name evidence="5" type="ORF">J2Z49_002915</name>
</gene>
<dbReference type="HAMAP" id="MF_01074">
    <property type="entry name" value="LarC"/>
    <property type="match status" value="1"/>
</dbReference>
<comment type="function">
    <text evidence="3">Involved in the biosynthesis of a nickel-pincer cofactor ((SCS)Ni(II) pincer complex). Binds Ni(2+), and functions in nickel delivery to pyridinium-3,5-bisthiocarboxylic acid mononucleotide (P2TMN), to form the mature cofactor. Is thus probably required for the activation of nickel-pincer cofactor-dependent enzymes.</text>
</comment>